<feature type="signal peptide" evidence="2">
    <location>
        <begin position="1"/>
        <end position="21"/>
    </location>
</feature>
<protein>
    <submittedName>
        <fullName evidence="4">Uncharacterized protein LOC113206382</fullName>
    </submittedName>
</protein>
<keyword evidence="3" id="KW-1185">Reference proteome</keyword>
<evidence type="ECO:0000256" key="2">
    <source>
        <dbReference type="SAM" id="SignalP"/>
    </source>
</evidence>
<reference evidence="4" key="1">
    <citation type="submission" date="2025-08" db="UniProtKB">
        <authorList>
            <consortium name="RefSeq"/>
        </authorList>
    </citation>
    <scope>IDENTIFICATION</scope>
    <source>
        <tissue evidence="4">Whole organism</tissue>
    </source>
</reference>
<feature type="chain" id="PRO_5027113803" evidence="2">
    <location>
        <begin position="22"/>
        <end position="192"/>
    </location>
</feature>
<gene>
    <name evidence="4" type="primary">LOC113206382</name>
</gene>
<name>A0A6J1SAZ5_FRAOC</name>
<dbReference type="Proteomes" id="UP000504606">
    <property type="component" value="Unplaced"/>
</dbReference>
<evidence type="ECO:0000256" key="1">
    <source>
        <dbReference type="SAM" id="MobiDB-lite"/>
    </source>
</evidence>
<dbReference type="RefSeq" id="XP_026278232.1">
    <property type="nucleotide sequence ID" value="XM_026422447.2"/>
</dbReference>
<evidence type="ECO:0000313" key="4">
    <source>
        <dbReference type="RefSeq" id="XP_026278232.1"/>
    </source>
</evidence>
<dbReference type="KEGG" id="foc:113206382"/>
<sequence length="192" mass="20329">MKTAAITLVLLGMLWAGTTSAAPQKRGCSAYGHSCFGGYGKRAGGGAGVLVAPLPPPQPRGADGDPTPERLPYLRSLRSPQDDDEAAFIVLRQSPVSSRTPLWGRPAAASTRTYHGEDDDNNGETVSVLEGGGGLGGGAVPAAERRADSAEEAEQAAEPYTNINHADRLFLRRWLRTYRRASDRAARGSARE</sequence>
<accession>A0A6J1SAZ5</accession>
<proteinExistence type="predicted"/>
<feature type="region of interest" description="Disordered" evidence="1">
    <location>
        <begin position="50"/>
        <end position="75"/>
    </location>
</feature>
<organism evidence="3 4">
    <name type="scientific">Frankliniella occidentalis</name>
    <name type="common">Western flower thrips</name>
    <name type="synonym">Euthrips occidentalis</name>
    <dbReference type="NCBI Taxonomy" id="133901"/>
    <lineage>
        <taxon>Eukaryota</taxon>
        <taxon>Metazoa</taxon>
        <taxon>Ecdysozoa</taxon>
        <taxon>Arthropoda</taxon>
        <taxon>Hexapoda</taxon>
        <taxon>Insecta</taxon>
        <taxon>Pterygota</taxon>
        <taxon>Neoptera</taxon>
        <taxon>Paraneoptera</taxon>
        <taxon>Thysanoptera</taxon>
        <taxon>Terebrantia</taxon>
        <taxon>Thripoidea</taxon>
        <taxon>Thripidae</taxon>
        <taxon>Frankliniella</taxon>
    </lineage>
</organism>
<dbReference type="GeneID" id="113206382"/>
<evidence type="ECO:0000313" key="3">
    <source>
        <dbReference type="Proteomes" id="UP000504606"/>
    </source>
</evidence>
<dbReference type="AlphaFoldDB" id="A0A6J1SAZ5"/>
<feature type="region of interest" description="Disordered" evidence="1">
    <location>
        <begin position="98"/>
        <end position="159"/>
    </location>
</feature>
<keyword evidence="2" id="KW-0732">Signal</keyword>
<feature type="compositionally biased region" description="Gly residues" evidence="1">
    <location>
        <begin position="130"/>
        <end position="139"/>
    </location>
</feature>